<dbReference type="Gene3D" id="3.40.190.10">
    <property type="entry name" value="Periplasmic binding protein-like II"/>
    <property type="match status" value="1"/>
</dbReference>
<dbReference type="Gene3D" id="3.10.105.10">
    <property type="entry name" value="Dipeptide-binding Protein, Domain 3"/>
    <property type="match status" value="1"/>
</dbReference>
<dbReference type="GO" id="GO:0042597">
    <property type="term" value="C:periplasmic space"/>
    <property type="evidence" value="ECO:0007669"/>
    <property type="project" value="UniProtKB-ARBA"/>
</dbReference>
<proteinExistence type="inferred from homology"/>
<dbReference type="SUPFAM" id="SSF53850">
    <property type="entry name" value="Periplasmic binding protein-like II"/>
    <property type="match status" value="1"/>
</dbReference>
<keyword evidence="2" id="KW-0813">Transport</keyword>
<dbReference type="EMBL" id="CP108169">
    <property type="protein sequence ID" value="WTQ78162.1"/>
    <property type="molecule type" value="Genomic_DNA"/>
</dbReference>
<reference evidence="6" key="1">
    <citation type="submission" date="2022-10" db="EMBL/GenBank/DDBJ databases">
        <title>The complete genomes of actinobacterial strains from the NBC collection.</title>
        <authorList>
            <person name="Joergensen T.S."/>
            <person name="Alvarez Arevalo M."/>
            <person name="Sterndorff E.B."/>
            <person name="Faurdal D."/>
            <person name="Vuksanovic O."/>
            <person name="Mourched A.-S."/>
            <person name="Charusanti P."/>
            <person name="Shaw S."/>
            <person name="Blin K."/>
            <person name="Weber T."/>
        </authorList>
    </citation>
    <scope>NUCLEOTIDE SEQUENCE</scope>
    <source>
        <strain evidence="6">NBC_00148</strain>
    </source>
</reference>
<dbReference type="GO" id="GO:0015833">
    <property type="term" value="P:peptide transport"/>
    <property type="evidence" value="ECO:0007669"/>
    <property type="project" value="TreeGrafter"/>
</dbReference>
<evidence type="ECO:0000256" key="3">
    <source>
        <dbReference type="ARBA" id="ARBA00022729"/>
    </source>
</evidence>
<dbReference type="PANTHER" id="PTHR30290:SF9">
    <property type="entry name" value="OLIGOPEPTIDE-BINDING PROTEIN APPA"/>
    <property type="match status" value="1"/>
</dbReference>
<evidence type="ECO:0000256" key="1">
    <source>
        <dbReference type="ARBA" id="ARBA00005695"/>
    </source>
</evidence>
<dbReference type="InterPro" id="IPR030678">
    <property type="entry name" value="Peptide/Ni-bd"/>
</dbReference>
<comment type="similarity">
    <text evidence="1">Belongs to the bacterial solute-binding protein 5 family.</text>
</comment>
<accession>A0AAU1M3Y8</accession>
<dbReference type="GO" id="GO:0043190">
    <property type="term" value="C:ATP-binding cassette (ABC) transporter complex"/>
    <property type="evidence" value="ECO:0007669"/>
    <property type="project" value="InterPro"/>
</dbReference>
<evidence type="ECO:0000256" key="2">
    <source>
        <dbReference type="ARBA" id="ARBA00022448"/>
    </source>
</evidence>
<dbReference type="CDD" id="cd08492">
    <property type="entry name" value="PBP2_NikA_DppA_OppA_like_15"/>
    <property type="match status" value="1"/>
</dbReference>
<keyword evidence="3 4" id="KW-0732">Signal</keyword>
<protein>
    <submittedName>
        <fullName evidence="6">ABC transporter substrate-binding protein</fullName>
    </submittedName>
</protein>
<dbReference type="Pfam" id="PF00496">
    <property type="entry name" value="SBP_bac_5"/>
    <property type="match status" value="1"/>
</dbReference>
<evidence type="ECO:0000256" key="4">
    <source>
        <dbReference type="SAM" id="SignalP"/>
    </source>
</evidence>
<feature type="chain" id="PRO_5043726211" evidence="4">
    <location>
        <begin position="28"/>
        <end position="538"/>
    </location>
</feature>
<gene>
    <name evidence="6" type="ORF">OG222_35725</name>
</gene>
<sequence>MSGPRSPHRSALTALAAVTVLSLAATACSSSSADSAGSSTPHSGGRLTFALASDPICVDPQQAGNNDAIYPARQLVDSLTDQDPKTGKIVPWLAKSWEVSEDATTFTFHLREGATFSDGTPVNAASVKSNFDGIIGLGAEAVLGSSYLAGYKGTTVVDEYTAKVTFSTPNAQFLQATSTFTLGLLADSTVKLPADKRCTDNLVGSGPFTLVDYTPNKSVEERRREGYDWGSSLWRRKGPAYLEKLSFKVIPESGVRTGSLQSGQVDAVGGVAPQDEDGLKGAGFVLQARANPGLPFALSPNVARPVTKDVRVRQAIQKALDRQEIVDTVLSGSYKPATSSLASTTADYTALRDKLGHDAAGAGKLLDEAGWRTGPDGIRTKNGKKLTLKVVWASNFGPNQTALELIQQQLKKAGIQITLQSSTIGDYVALRQKGDYDFAWGNSTRVDPDILRTGFSGKLLNFGHLSDPELDGLLDKQAAASDPARRAAYVAQAQKTVLDKAYQIPVFELTTVLGLSEKVHDLDFEASSRLQFHDTWLS</sequence>
<organism evidence="6">
    <name type="scientific">Streptomyces sp. NBC_00148</name>
    <dbReference type="NCBI Taxonomy" id="2903626"/>
    <lineage>
        <taxon>Bacteria</taxon>
        <taxon>Bacillati</taxon>
        <taxon>Actinomycetota</taxon>
        <taxon>Actinomycetes</taxon>
        <taxon>Kitasatosporales</taxon>
        <taxon>Streptomycetaceae</taxon>
        <taxon>Streptomyces</taxon>
    </lineage>
</organism>
<dbReference type="PIRSF" id="PIRSF002741">
    <property type="entry name" value="MppA"/>
    <property type="match status" value="1"/>
</dbReference>
<dbReference type="InterPro" id="IPR000914">
    <property type="entry name" value="SBP_5_dom"/>
</dbReference>
<dbReference type="PANTHER" id="PTHR30290">
    <property type="entry name" value="PERIPLASMIC BINDING COMPONENT OF ABC TRANSPORTER"/>
    <property type="match status" value="1"/>
</dbReference>
<dbReference type="InterPro" id="IPR039424">
    <property type="entry name" value="SBP_5"/>
</dbReference>
<dbReference type="PROSITE" id="PS51257">
    <property type="entry name" value="PROKAR_LIPOPROTEIN"/>
    <property type="match status" value="1"/>
</dbReference>
<feature type="signal peptide" evidence="4">
    <location>
        <begin position="1"/>
        <end position="27"/>
    </location>
</feature>
<dbReference type="GO" id="GO:1904680">
    <property type="term" value="F:peptide transmembrane transporter activity"/>
    <property type="evidence" value="ECO:0007669"/>
    <property type="project" value="TreeGrafter"/>
</dbReference>
<name>A0AAU1M3Y8_9ACTN</name>
<dbReference type="AlphaFoldDB" id="A0AAU1M3Y8"/>
<evidence type="ECO:0000259" key="5">
    <source>
        <dbReference type="Pfam" id="PF00496"/>
    </source>
</evidence>
<feature type="domain" description="Solute-binding protein family 5" evidence="5">
    <location>
        <begin position="88"/>
        <end position="448"/>
    </location>
</feature>
<evidence type="ECO:0000313" key="6">
    <source>
        <dbReference type="EMBL" id="WTQ78162.1"/>
    </source>
</evidence>